<evidence type="ECO:0000313" key="3">
    <source>
        <dbReference type="Proteomes" id="UP000324907"/>
    </source>
</evidence>
<organism evidence="2 3">
    <name type="scientific">Cafeteria roenbergensis</name>
    <name type="common">Marine flagellate</name>
    <dbReference type="NCBI Taxonomy" id="33653"/>
    <lineage>
        <taxon>Eukaryota</taxon>
        <taxon>Sar</taxon>
        <taxon>Stramenopiles</taxon>
        <taxon>Bigyra</taxon>
        <taxon>Opalozoa</taxon>
        <taxon>Bicosoecida</taxon>
        <taxon>Cafeteriaceae</taxon>
        <taxon>Cafeteria</taxon>
    </lineage>
</organism>
<sequence length="429" mass="43829">MAFDGGSARLHLASSAPGASDEGPGLSIKEQPLSVWYKDQGGKKALLSTVVGASVKLTHVVPLQCRLLLESGSPPPDAASLLQIEGLSKTDMLALGPSASEITVSFRIAKVSRNFDNSRFVLEISPDYEKAAVVPPPEQQLRSVRTFPILVKSKRRRTSGRGAGDDSSVTGGTGSETATAGPLVVPPSLTAPSQRPGADDGLLRTVLAEQRQQSQMMATILSNQMAIMSRLGIQTYRPRMFAPPPHGAHDYAVGAGAGVGVGVPPAPEGEASQRPGTPGQAHYRREGTDSSINSAASDVSLLTSAPDIFGAGVVRGSQPVSAAAQAAAVACSDAAATASVAGRSPRSAILTPYAHSASSIVAPSMRPSAVTSGTTAMASAAPLGPTLSSSTAGSTATAAPQGGMHQLLVAAEVAHNASKRPRRQVEPFR</sequence>
<dbReference type="EMBL" id="VLTL01000010">
    <property type="protein sequence ID" value="KAA0170896.1"/>
    <property type="molecule type" value="Genomic_DNA"/>
</dbReference>
<accession>A0A5A8DZH5</accession>
<feature type="region of interest" description="Disordered" evidence="1">
    <location>
        <begin position="152"/>
        <end position="198"/>
    </location>
</feature>
<dbReference type="Proteomes" id="UP000324907">
    <property type="component" value="Unassembled WGS sequence"/>
</dbReference>
<comment type="caution">
    <text evidence="2">The sequence shown here is derived from an EMBL/GenBank/DDBJ whole genome shotgun (WGS) entry which is preliminary data.</text>
</comment>
<reference evidence="2 3" key="1">
    <citation type="submission" date="2019-07" db="EMBL/GenBank/DDBJ databases">
        <title>Genomes of Cafeteria roenbergensis.</title>
        <authorList>
            <person name="Fischer M.G."/>
            <person name="Hackl T."/>
            <person name="Roman M."/>
        </authorList>
    </citation>
    <scope>NUCLEOTIDE SEQUENCE [LARGE SCALE GENOMIC DNA]</scope>
    <source>
        <strain evidence="2 3">RCC970-E3</strain>
    </source>
</reference>
<feature type="region of interest" description="Disordered" evidence="1">
    <location>
        <begin position="262"/>
        <end position="290"/>
    </location>
</feature>
<protein>
    <submittedName>
        <fullName evidence="2">Uncharacterized protein</fullName>
    </submittedName>
</protein>
<evidence type="ECO:0000256" key="1">
    <source>
        <dbReference type="SAM" id="MobiDB-lite"/>
    </source>
</evidence>
<dbReference type="AlphaFoldDB" id="A0A5A8DZH5"/>
<feature type="compositionally biased region" description="Low complexity" evidence="1">
    <location>
        <begin position="165"/>
        <end position="181"/>
    </location>
</feature>
<evidence type="ECO:0000313" key="2">
    <source>
        <dbReference type="EMBL" id="KAA0170896.1"/>
    </source>
</evidence>
<feature type="region of interest" description="Disordered" evidence="1">
    <location>
        <begin position="1"/>
        <end position="25"/>
    </location>
</feature>
<name>A0A5A8DZH5_CAFRO</name>
<gene>
    <name evidence="2" type="ORF">FNF28_01169</name>
</gene>
<proteinExistence type="predicted"/>